<keyword evidence="3" id="KW-0509">mRNA transport</keyword>
<keyword evidence="6" id="KW-0906">Nuclear pore complex</keyword>
<gene>
    <name evidence="9" type="ORF">LVIROSA_LOCUS8261</name>
</gene>
<keyword evidence="5" id="KW-0811">Translocation</keyword>
<protein>
    <submittedName>
        <fullName evidence="9">Uncharacterized protein</fullName>
    </submittedName>
</protein>
<comment type="caution">
    <text evidence="9">The sequence shown here is derived from an EMBL/GenBank/DDBJ whole genome shotgun (WGS) entry which is preliminary data.</text>
</comment>
<feature type="region of interest" description="Disordered" evidence="8">
    <location>
        <begin position="72"/>
        <end position="95"/>
    </location>
</feature>
<dbReference type="EMBL" id="CAKMRJ010001112">
    <property type="protein sequence ID" value="CAH1420823.1"/>
    <property type="molecule type" value="Genomic_DNA"/>
</dbReference>
<dbReference type="Proteomes" id="UP001157418">
    <property type="component" value="Unassembled WGS sequence"/>
</dbReference>
<evidence type="ECO:0000313" key="10">
    <source>
        <dbReference type="Proteomes" id="UP001157418"/>
    </source>
</evidence>
<keyword evidence="7" id="KW-0539">Nucleus</keyword>
<name>A0AAU9MJI0_9ASTR</name>
<evidence type="ECO:0000256" key="3">
    <source>
        <dbReference type="ARBA" id="ARBA00022816"/>
    </source>
</evidence>
<evidence type="ECO:0000256" key="2">
    <source>
        <dbReference type="ARBA" id="ARBA00022448"/>
    </source>
</evidence>
<evidence type="ECO:0000313" key="9">
    <source>
        <dbReference type="EMBL" id="CAH1420823.1"/>
    </source>
</evidence>
<comment type="subcellular location">
    <subcellularLocation>
        <location evidence="1">Nucleus</location>
        <location evidence="1">Nuclear pore complex</location>
    </subcellularLocation>
</comment>
<proteinExistence type="predicted"/>
<evidence type="ECO:0000256" key="6">
    <source>
        <dbReference type="ARBA" id="ARBA00023132"/>
    </source>
</evidence>
<dbReference type="GO" id="GO:0008139">
    <property type="term" value="F:nuclear localization sequence binding"/>
    <property type="evidence" value="ECO:0007669"/>
    <property type="project" value="InterPro"/>
</dbReference>
<dbReference type="InterPro" id="IPR024882">
    <property type="entry name" value="NUP58/p45/49"/>
</dbReference>
<dbReference type="GO" id="GO:0005643">
    <property type="term" value="C:nuclear pore"/>
    <property type="evidence" value="ECO:0007669"/>
    <property type="project" value="UniProtKB-SubCell"/>
</dbReference>
<keyword evidence="4" id="KW-0653">Protein transport</keyword>
<evidence type="ECO:0000256" key="7">
    <source>
        <dbReference type="ARBA" id="ARBA00023242"/>
    </source>
</evidence>
<dbReference type="GO" id="GO:0051028">
    <property type="term" value="P:mRNA transport"/>
    <property type="evidence" value="ECO:0007669"/>
    <property type="project" value="UniProtKB-KW"/>
</dbReference>
<keyword evidence="2" id="KW-0813">Transport</keyword>
<evidence type="ECO:0000256" key="4">
    <source>
        <dbReference type="ARBA" id="ARBA00022927"/>
    </source>
</evidence>
<dbReference type="GO" id="GO:0017056">
    <property type="term" value="F:structural constituent of nuclear pore"/>
    <property type="evidence" value="ECO:0007669"/>
    <property type="project" value="InterPro"/>
</dbReference>
<reference evidence="9 10" key="1">
    <citation type="submission" date="2022-01" db="EMBL/GenBank/DDBJ databases">
        <authorList>
            <person name="Xiong W."/>
            <person name="Schranz E."/>
        </authorList>
    </citation>
    <scope>NUCLEOTIDE SEQUENCE [LARGE SCALE GENOMIC DNA]</scope>
</reference>
<feature type="region of interest" description="Disordered" evidence="8">
    <location>
        <begin position="207"/>
        <end position="230"/>
    </location>
</feature>
<dbReference type="Gene3D" id="6.10.140.1350">
    <property type="match status" value="1"/>
</dbReference>
<dbReference type="AlphaFoldDB" id="A0AAU9MJI0"/>
<dbReference type="GO" id="GO:0015031">
    <property type="term" value="P:protein transport"/>
    <property type="evidence" value="ECO:0007669"/>
    <property type="project" value="UniProtKB-KW"/>
</dbReference>
<accession>A0AAU9MJI0</accession>
<keyword evidence="10" id="KW-1185">Reference proteome</keyword>
<organism evidence="9 10">
    <name type="scientific">Lactuca virosa</name>
    <dbReference type="NCBI Taxonomy" id="75947"/>
    <lineage>
        <taxon>Eukaryota</taxon>
        <taxon>Viridiplantae</taxon>
        <taxon>Streptophyta</taxon>
        <taxon>Embryophyta</taxon>
        <taxon>Tracheophyta</taxon>
        <taxon>Spermatophyta</taxon>
        <taxon>Magnoliopsida</taxon>
        <taxon>eudicotyledons</taxon>
        <taxon>Gunneridae</taxon>
        <taxon>Pentapetalae</taxon>
        <taxon>asterids</taxon>
        <taxon>campanulids</taxon>
        <taxon>Asterales</taxon>
        <taxon>Asteraceae</taxon>
        <taxon>Cichorioideae</taxon>
        <taxon>Cichorieae</taxon>
        <taxon>Lactucinae</taxon>
        <taxon>Lactuca</taxon>
    </lineage>
</organism>
<feature type="compositionally biased region" description="Basic residues" evidence="8">
    <location>
        <begin position="221"/>
        <end position="230"/>
    </location>
</feature>
<feature type="compositionally biased region" description="Polar residues" evidence="8">
    <location>
        <begin position="81"/>
        <end position="92"/>
    </location>
</feature>
<evidence type="ECO:0000256" key="1">
    <source>
        <dbReference type="ARBA" id="ARBA00004567"/>
    </source>
</evidence>
<evidence type="ECO:0000256" key="5">
    <source>
        <dbReference type="ARBA" id="ARBA00023010"/>
    </source>
</evidence>
<dbReference type="PANTHER" id="PTHR13437:SF2">
    <property type="entry name" value="NUCLEOPORIN P58_P45"/>
    <property type="match status" value="1"/>
</dbReference>
<sequence length="230" mass="24803">MNSNPSLLESLPKVMSNVHDFFVYVASKAESIHQYMESMKTAYLSDQRGRGDTNDPFLEADRRETAKRAAAARRVHPTLHLPSNSQPSGTLLASSATTATATSSAAAVTPPVGAAANVASGQGCLVLRLVPRHRLLCFQLLLLLPRHQICLDRVVGPLKHRFLGRFRLRHLRWGPQRQVADPCFLPPFASNPASGASTFSTPFGTGAATGSGASFNTQSKARGKSRTGRR</sequence>
<evidence type="ECO:0000256" key="8">
    <source>
        <dbReference type="SAM" id="MobiDB-lite"/>
    </source>
</evidence>
<dbReference type="PANTHER" id="PTHR13437">
    <property type="entry name" value="NUCLEOPORIN P58/P45 NUCLEOPORIN-LIKE PROTEIN 1"/>
    <property type="match status" value="1"/>
</dbReference>